<organism evidence="2 3">
    <name type="scientific">Liparis tanakae</name>
    <name type="common">Tanaka's snailfish</name>
    <dbReference type="NCBI Taxonomy" id="230148"/>
    <lineage>
        <taxon>Eukaryota</taxon>
        <taxon>Metazoa</taxon>
        <taxon>Chordata</taxon>
        <taxon>Craniata</taxon>
        <taxon>Vertebrata</taxon>
        <taxon>Euteleostomi</taxon>
        <taxon>Actinopterygii</taxon>
        <taxon>Neopterygii</taxon>
        <taxon>Teleostei</taxon>
        <taxon>Neoteleostei</taxon>
        <taxon>Acanthomorphata</taxon>
        <taxon>Eupercaria</taxon>
        <taxon>Perciformes</taxon>
        <taxon>Cottioidei</taxon>
        <taxon>Cottales</taxon>
        <taxon>Liparidae</taxon>
        <taxon>Liparis</taxon>
    </lineage>
</organism>
<dbReference type="AlphaFoldDB" id="A0A4Z2FZN8"/>
<feature type="compositionally biased region" description="Polar residues" evidence="1">
    <location>
        <begin position="105"/>
        <end position="126"/>
    </location>
</feature>
<proteinExistence type="predicted"/>
<evidence type="ECO:0000313" key="3">
    <source>
        <dbReference type="Proteomes" id="UP000314294"/>
    </source>
</evidence>
<feature type="region of interest" description="Disordered" evidence="1">
    <location>
        <begin position="47"/>
        <end position="126"/>
    </location>
</feature>
<accession>A0A4Z2FZN8</accession>
<protein>
    <submittedName>
        <fullName evidence="2">Uncharacterized protein</fullName>
    </submittedName>
</protein>
<sequence>MVSSPGFELLRPRALVVTWAEPDAESGAGLLVSADVSALTTWTSSPFQSAGSWKGHQAPQRTHCRNAARDAEVADSCAAGKRHETQTPTGKDSHSAPEHDPSAFGQESTIRTQQIQYQENVRYTTR</sequence>
<reference evidence="2 3" key="1">
    <citation type="submission" date="2019-03" db="EMBL/GenBank/DDBJ databases">
        <title>First draft genome of Liparis tanakae, snailfish: a comprehensive survey of snailfish specific genes.</title>
        <authorList>
            <person name="Kim W."/>
            <person name="Song I."/>
            <person name="Jeong J.-H."/>
            <person name="Kim D."/>
            <person name="Kim S."/>
            <person name="Ryu S."/>
            <person name="Song J.Y."/>
            <person name="Lee S.K."/>
        </authorList>
    </citation>
    <scope>NUCLEOTIDE SEQUENCE [LARGE SCALE GENOMIC DNA]</scope>
    <source>
        <tissue evidence="2">Muscle</tissue>
    </source>
</reference>
<evidence type="ECO:0000256" key="1">
    <source>
        <dbReference type="SAM" id="MobiDB-lite"/>
    </source>
</evidence>
<dbReference type="EMBL" id="SRLO01000821">
    <property type="protein sequence ID" value="TNN45832.1"/>
    <property type="molecule type" value="Genomic_DNA"/>
</dbReference>
<comment type="caution">
    <text evidence="2">The sequence shown here is derived from an EMBL/GenBank/DDBJ whole genome shotgun (WGS) entry which is preliminary data.</text>
</comment>
<dbReference type="Proteomes" id="UP000314294">
    <property type="component" value="Unassembled WGS sequence"/>
</dbReference>
<keyword evidence="3" id="KW-1185">Reference proteome</keyword>
<feature type="compositionally biased region" description="Basic and acidic residues" evidence="1">
    <location>
        <begin position="81"/>
        <end position="101"/>
    </location>
</feature>
<name>A0A4Z2FZN8_9TELE</name>
<evidence type="ECO:0000313" key="2">
    <source>
        <dbReference type="EMBL" id="TNN45832.1"/>
    </source>
</evidence>
<gene>
    <name evidence="2" type="ORF">EYF80_043957</name>
</gene>